<proteinExistence type="predicted"/>
<reference evidence="3 4" key="1">
    <citation type="submission" date="2018-06" db="EMBL/GenBank/DDBJ databases">
        <title>Complete Genomes of Monosporascus.</title>
        <authorList>
            <person name="Robinson A.J."/>
            <person name="Natvig D.O."/>
        </authorList>
    </citation>
    <scope>NUCLEOTIDE SEQUENCE [LARGE SCALE GENOMIC DNA]</scope>
    <source>
        <strain evidence="3 4">CBS 609.92</strain>
    </source>
</reference>
<dbReference type="PROSITE" id="PS00028">
    <property type="entry name" value="ZINC_FINGER_C2H2_1"/>
    <property type="match status" value="1"/>
</dbReference>
<dbReference type="SUPFAM" id="SSF57667">
    <property type="entry name" value="beta-beta-alpha zinc fingers"/>
    <property type="match status" value="1"/>
</dbReference>
<gene>
    <name evidence="3" type="ORF">DL762_001150</name>
</gene>
<feature type="compositionally biased region" description="Basic residues" evidence="1">
    <location>
        <begin position="264"/>
        <end position="277"/>
    </location>
</feature>
<dbReference type="Gene3D" id="3.30.160.60">
    <property type="entry name" value="Classic Zinc Finger"/>
    <property type="match status" value="1"/>
</dbReference>
<feature type="domain" description="C2H2-type" evidence="2">
    <location>
        <begin position="219"/>
        <end position="239"/>
    </location>
</feature>
<feature type="region of interest" description="Disordered" evidence="1">
    <location>
        <begin position="260"/>
        <end position="285"/>
    </location>
</feature>
<dbReference type="SMART" id="SM00355">
    <property type="entry name" value="ZnF_C2H2"/>
    <property type="match status" value="2"/>
</dbReference>
<dbReference type="InterPro" id="IPR013087">
    <property type="entry name" value="Znf_C2H2_type"/>
</dbReference>
<evidence type="ECO:0000313" key="3">
    <source>
        <dbReference type="EMBL" id="RYO93201.1"/>
    </source>
</evidence>
<organism evidence="3 4">
    <name type="scientific">Monosporascus cannonballus</name>
    <dbReference type="NCBI Taxonomy" id="155416"/>
    <lineage>
        <taxon>Eukaryota</taxon>
        <taxon>Fungi</taxon>
        <taxon>Dikarya</taxon>
        <taxon>Ascomycota</taxon>
        <taxon>Pezizomycotina</taxon>
        <taxon>Sordariomycetes</taxon>
        <taxon>Xylariomycetidae</taxon>
        <taxon>Xylariales</taxon>
        <taxon>Xylariales incertae sedis</taxon>
        <taxon>Monosporascus</taxon>
    </lineage>
</organism>
<evidence type="ECO:0000259" key="2">
    <source>
        <dbReference type="PROSITE" id="PS00028"/>
    </source>
</evidence>
<accession>A0ABY0HLC2</accession>
<dbReference type="EMBL" id="QJNS01000019">
    <property type="protein sequence ID" value="RYO93201.1"/>
    <property type="molecule type" value="Genomic_DNA"/>
</dbReference>
<protein>
    <recommendedName>
        <fullName evidence="2">C2H2-type domain-containing protein</fullName>
    </recommendedName>
</protein>
<name>A0ABY0HLC2_9PEZI</name>
<keyword evidence="4" id="KW-1185">Reference proteome</keyword>
<sequence>MGFELTPPATTYSGYLPMDMKDDFHPLIGYNISASPSRRGSIPTQTMEFDYGQMFNSPSSQNPTIESVNAQMLGSFYYPEQLLASPFAPVTNISSNSAECEASSVWMCSPEDSMRCTDGLEGHDPTSLHSIRNSSFEDKHRVHLDEPQHKSAALHRAQRLHRVQVKREKREQHQVVPAIIKSGTHKCSYPVCVNRKPFKRSEHLKRHVKTYHKPTYTKCPFCENKFNRRDNWVQHIALHAKRHGPIKRTKYFEEAQAFFDEQKRKSKSRSQTKKRKVEPKIEEEQ</sequence>
<comment type="caution">
    <text evidence="3">The sequence shown here is derived from an EMBL/GenBank/DDBJ whole genome shotgun (WGS) entry which is preliminary data.</text>
</comment>
<dbReference type="InterPro" id="IPR036236">
    <property type="entry name" value="Znf_C2H2_sf"/>
</dbReference>
<dbReference type="Proteomes" id="UP000294003">
    <property type="component" value="Unassembled WGS sequence"/>
</dbReference>
<evidence type="ECO:0000256" key="1">
    <source>
        <dbReference type="SAM" id="MobiDB-lite"/>
    </source>
</evidence>
<evidence type="ECO:0000313" key="4">
    <source>
        <dbReference type="Proteomes" id="UP000294003"/>
    </source>
</evidence>